<dbReference type="OrthoDB" id="9765258at2"/>
<reference evidence="8 9" key="1">
    <citation type="journal article" date="2015" name="Stand. Genomic Sci.">
        <title>Genomic Encyclopedia of Bacterial and Archaeal Type Strains, Phase III: the genomes of soil and plant-associated and newly described type strains.</title>
        <authorList>
            <person name="Whitman W.B."/>
            <person name="Woyke T."/>
            <person name="Klenk H.P."/>
            <person name="Zhou Y."/>
            <person name="Lilburn T.G."/>
            <person name="Beck B.J."/>
            <person name="De Vos P."/>
            <person name="Vandamme P."/>
            <person name="Eisen J.A."/>
            <person name="Garrity G."/>
            <person name="Hugenholtz P."/>
            <person name="Kyrpides N.C."/>
        </authorList>
    </citation>
    <scope>NUCLEOTIDE SEQUENCE [LARGE SCALE GENOMIC DNA]</scope>
    <source>
        <strain evidence="8 9">CGMCC 1.10136</strain>
    </source>
</reference>
<evidence type="ECO:0000313" key="8">
    <source>
        <dbReference type="EMBL" id="TWI14293.1"/>
    </source>
</evidence>
<evidence type="ECO:0000256" key="2">
    <source>
        <dbReference type="ARBA" id="ARBA00022723"/>
    </source>
</evidence>
<dbReference type="GO" id="GO:0019154">
    <property type="term" value="F:glycolate dehydrogenase activity"/>
    <property type="evidence" value="ECO:0007669"/>
    <property type="project" value="UniProtKB-EC"/>
</dbReference>
<keyword evidence="9" id="KW-1185">Reference proteome</keyword>
<keyword evidence="5 6" id="KW-0411">Iron-sulfur</keyword>
<dbReference type="Gene3D" id="1.10.1060.10">
    <property type="entry name" value="Alpha-helical ferredoxin"/>
    <property type="match status" value="1"/>
</dbReference>
<dbReference type="InterPro" id="IPR017896">
    <property type="entry name" value="4Fe4S_Fe-S-bd"/>
</dbReference>
<dbReference type="EC" id="1.1.99.14" evidence="6"/>
<comment type="function">
    <text evidence="6">Component of a complex that catalyzes the oxidation of glycolate to glyoxylate.</text>
</comment>
<dbReference type="PIRSF" id="PIRSF000139">
    <property type="entry name" value="Glc_ox_4Fe-4S"/>
    <property type="match status" value="1"/>
</dbReference>
<dbReference type="AlphaFoldDB" id="A0A562M366"/>
<comment type="cofactor">
    <cofactor evidence="6">
        <name>[4Fe-4S] cluster</name>
        <dbReference type="ChEBI" id="CHEBI:49883"/>
    </cofactor>
    <text evidence="6">Binds 2 [4Fe-4S] clusters.</text>
</comment>
<keyword evidence="6" id="KW-0249">Electron transport</keyword>
<dbReference type="RefSeq" id="WP_144811237.1">
    <property type="nucleotide sequence ID" value="NZ_VLKP01000001.1"/>
</dbReference>
<dbReference type="PROSITE" id="PS51379">
    <property type="entry name" value="4FE4S_FER_2"/>
    <property type="match status" value="1"/>
</dbReference>
<evidence type="ECO:0000256" key="3">
    <source>
        <dbReference type="ARBA" id="ARBA00022737"/>
    </source>
</evidence>
<dbReference type="GO" id="GO:0051539">
    <property type="term" value="F:4 iron, 4 sulfur cluster binding"/>
    <property type="evidence" value="ECO:0007669"/>
    <property type="project" value="UniProtKB-UniRule"/>
</dbReference>
<comment type="catalytic activity">
    <reaction evidence="6">
        <text>(R)-lactate + A = pyruvate + AH2</text>
        <dbReference type="Rhea" id="RHEA:15089"/>
        <dbReference type="ChEBI" id="CHEBI:13193"/>
        <dbReference type="ChEBI" id="CHEBI:15361"/>
        <dbReference type="ChEBI" id="CHEBI:16004"/>
        <dbReference type="ChEBI" id="CHEBI:17499"/>
    </reaction>
</comment>
<proteinExistence type="predicted"/>
<dbReference type="GO" id="GO:0046872">
    <property type="term" value="F:metal ion binding"/>
    <property type="evidence" value="ECO:0007669"/>
    <property type="project" value="UniProtKB-UniRule"/>
</dbReference>
<name>A0A562M366_9GAMM</name>
<comment type="catalytic activity">
    <reaction evidence="6">
        <text>glycolate + A = glyoxylate + AH2</text>
        <dbReference type="Rhea" id="RHEA:21264"/>
        <dbReference type="ChEBI" id="CHEBI:13193"/>
        <dbReference type="ChEBI" id="CHEBI:17499"/>
        <dbReference type="ChEBI" id="CHEBI:29805"/>
        <dbReference type="ChEBI" id="CHEBI:36655"/>
        <dbReference type="EC" id="1.1.99.14"/>
    </reaction>
</comment>
<evidence type="ECO:0000259" key="7">
    <source>
        <dbReference type="PROSITE" id="PS51379"/>
    </source>
</evidence>
<dbReference type="PANTHER" id="PTHR32479">
    <property type="entry name" value="GLYCOLATE OXIDASE IRON-SULFUR SUBUNIT"/>
    <property type="match status" value="1"/>
</dbReference>
<evidence type="ECO:0000256" key="1">
    <source>
        <dbReference type="ARBA" id="ARBA00022485"/>
    </source>
</evidence>
<keyword evidence="1 6" id="KW-0004">4Fe-4S</keyword>
<dbReference type="Pfam" id="PF02754">
    <property type="entry name" value="CCG"/>
    <property type="match status" value="2"/>
</dbReference>
<keyword evidence="6" id="KW-0813">Transport</keyword>
<evidence type="ECO:0000313" key="9">
    <source>
        <dbReference type="Proteomes" id="UP000316471"/>
    </source>
</evidence>
<keyword evidence="2 6" id="KW-0479">Metal-binding</keyword>
<dbReference type="SUPFAM" id="SSF54862">
    <property type="entry name" value="4Fe-4S ferredoxins"/>
    <property type="match status" value="1"/>
</dbReference>
<evidence type="ECO:0000256" key="6">
    <source>
        <dbReference type="PIRNR" id="PIRNR000139"/>
    </source>
</evidence>
<protein>
    <recommendedName>
        <fullName evidence="6">Glycolate oxidase iron-sulfur subunit</fullName>
        <ecNumber evidence="6">1.1.99.14</ecNumber>
    </recommendedName>
</protein>
<feature type="domain" description="4Fe-4S ferredoxin-type" evidence="7">
    <location>
        <begin position="9"/>
        <end position="40"/>
    </location>
</feature>
<dbReference type="InterPro" id="IPR009051">
    <property type="entry name" value="Helical_ferredxn"/>
</dbReference>
<dbReference type="Pfam" id="PF13183">
    <property type="entry name" value="Fer4_8"/>
    <property type="match status" value="1"/>
</dbReference>
<dbReference type="EMBL" id="VLKP01000001">
    <property type="protein sequence ID" value="TWI14293.1"/>
    <property type="molecule type" value="Genomic_DNA"/>
</dbReference>
<dbReference type="PANTHER" id="PTHR32479:SF17">
    <property type="entry name" value="GLYCOLATE OXIDASE IRON-SULFUR SUBUNIT"/>
    <property type="match status" value="1"/>
</dbReference>
<organism evidence="8 9">
    <name type="scientific">Aerolutibacter ruishenii</name>
    <dbReference type="NCBI Taxonomy" id="686800"/>
    <lineage>
        <taxon>Bacteria</taxon>
        <taxon>Pseudomonadati</taxon>
        <taxon>Pseudomonadota</taxon>
        <taxon>Gammaproteobacteria</taxon>
        <taxon>Lysobacterales</taxon>
        <taxon>Lysobacteraceae</taxon>
        <taxon>Aerolutibacter</taxon>
    </lineage>
</organism>
<dbReference type="PROSITE" id="PS00198">
    <property type="entry name" value="4FE4S_FER_1"/>
    <property type="match status" value="2"/>
</dbReference>
<dbReference type="Proteomes" id="UP000316471">
    <property type="component" value="Unassembled WGS sequence"/>
</dbReference>
<gene>
    <name evidence="8" type="ORF">IP93_00289</name>
</gene>
<keyword evidence="4 6" id="KW-0408">Iron</keyword>
<evidence type="ECO:0000256" key="5">
    <source>
        <dbReference type="ARBA" id="ARBA00023014"/>
    </source>
</evidence>
<accession>A0A562M366</accession>
<comment type="caution">
    <text evidence="8">The sequence shown here is derived from an EMBL/GenBank/DDBJ whole genome shotgun (WGS) entry which is preliminary data.</text>
</comment>
<keyword evidence="3" id="KW-0677">Repeat</keyword>
<evidence type="ECO:0000256" key="4">
    <source>
        <dbReference type="ARBA" id="ARBA00023004"/>
    </source>
</evidence>
<dbReference type="InterPro" id="IPR004017">
    <property type="entry name" value="Cys_rich_dom"/>
</dbReference>
<dbReference type="InterPro" id="IPR017900">
    <property type="entry name" value="4Fe4S_Fe_S_CS"/>
</dbReference>
<sequence>MPAASPPPTDPLVALADRCVQCGLCLPVCPTYVRDRLEAESPRGRIAIMRGLALGAIAASDTGDAHLDHCLACRSCEAVCPAGVQYGALLGLQRTRQRARRGARLSQRTIEWLAARPAWLSTLLALYRWGFPWMPGWLRRLPRPPAPPMGGNATRLEAALPSRAPGTDALPRGNGTSPTVAPAPAATVALFAGCAGHVFEAPVRAQLAALCRDLGYRVTDAPGQTCCGTLHRHAGDADAASRLAIRNATALRDVDHVLTLASGCHEAVAEAAGTRSEDAIAFLGRHLQRLDWASCGDHVAVHLPCTQRNITRTVPALRHLLAAVPGLKVTELSAGSGCCGAAGTAMLQDPARAAGYRQPLLDQLAASGANRLLSANLGCRLHLGTGTAVTVEHPLEFLLGLARIKNTSPAAS</sequence>
<dbReference type="InterPro" id="IPR012257">
    <property type="entry name" value="Glc_ox_4Fe-4S"/>
</dbReference>